<keyword evidence="4" id="KW-1185">Reference proteome</keyword>
<feature type="region of interest" description="Disordered" evidence="1">
    <location>
        <begin position="248"/>
        <end position="272"/>
    </location>
</feature>
<dbReference type="GeneID" id="98147809"/>
<evidence type="ECO:0000313" key="4">
    <source>
        <dbReference type="Proteomes" id="UP001610432"/>
    </source>
</evidence>
<protein>
    <submittedName>
        <fullName evidence="3">Uncharacterized protein</fullName>
    </submittedName>
</protein>
<keyword evidence="2" id="KW-0472">Membrane</keyword>
<name>A0ABR4LVE3_9EURO</name>
<sequence>MPRVKKVARRRRDLKKRGPSGVENIEYPSFSDPPIIVGDDYEFTYFSPERNVRSPEQFSSEGAPIHILSKELGLPEVSKDDQSGLPHGAKSSPPLYMPKIFLGDASPAPRWLIRAVDSEADQGPVPRQSSISGGSRLPPLGRLRWEFDSGSSDKHGLDEAWLCDYAYQYLVNSLGDPIVRDQMRDLIWNGPHAPTVAHVEDPLPIPPPPPHFKEKKTLDYVTLQPPISATAPDDYYFMYPGYSRPPLATRPWKKRATDTNAESAARESDSYVTATTEFSPCSSGDHNHGYESRSGSVCRAKSGISANARTRASTSSSMSISPQDSKHTSGQDSDSPGYHPSSDDDDRHVSSGEYKWVWFLLTILILGMFLCLFFYAFGILR</sequence>
<comment type="caution">
    <text evidence="3">The sequence shown here is derived from an EMBL/GenBank/DDBJ whole genome shotgun (WGS) entry which is preliminary data.</text>
</comment>
<feature type="compositionally biased region" description="Basic residues" evidence="1">
    <location>
        <begin position="1"/>
        <end position="18"/>
    </location>
</feature>
<accession>A0ABR4LVE3</accession>
<reference evidence="3 4" key="1">
    <citation type="submission" date="2024-07" db="EMBL/GenBank/DDBJ databases">
        <title>Section-level genome sequencing and comparative genomics of Aspergillus sections Usti and Cavernicolus.</title>
        <authorList>
            <consortium name="Lawrence Berkeley National Laboratory"/>
            <person name="Nybo J.L."/>
            <person name="Vesth T.C."/>
            <person name="Theobald S."/>
            <person name="Frisvad J.C."/>
            <person name="Larsen T.O."/>
            <person name="Kjaerboelling I."/>
            <person name="Rothschild-Mancinelli K."/>
            <person name="Lyhne E.K."/>
            <person name="Kogle M.E."/>
            <person name="Barry K."/>
            <person name="Clum A."/>
            <person name="Na H."/>
            <person name="Ledsgaard L."/>
            <person name="Lin J."/>
            <person name="Lipzen A."/>
            <person name="Kuo A."/>
            <person name="Riley R."/>
            <person name="Mondo S."/>
            <person name="Labutti K."/>
            <person name="Haridas S."/>
            <person name="Pangalinan J."/>
            <person name="Salamov A.A."/>
            <person name="Simmons B.A."/>
            <person name="Magnuson J.K."/>
            <person name="Chen J."/>
            <person name="Drula E."/>
            <person name="Henrissat B."/>
            <person name="Wiebenga A."/>
            <person name="Lubbers R.J."/>
            <person name="Gomes A.C."/>
            <person name="Macurrencykelacurrency M.R."/>
            <person name="Stajich J."/>
            <person name="Grigoriev I.V."/>
            <person name="Mortensen U.H."/>
            <person name="De Vries R.P."/>
            <person name="Baker S.E."/>
            <person name="Andersen M.R."/>
        </authorList>
    </citation>
    <scope>NUCLEOTIDE SEQUENCE [LARGE SCALE GENOMIC DNA]</scope>
    <source>
        <strain evidence="3 4">CBS 449.75</strain>
    </source>
</reference>
<feature type="region of interest" description="Disordered" evidence="1">
    <location>
        <begin position="306"/>
        <end position="346"/>
    </location>
</feature>
<proteinExistence type="predicted"/>
<organism evidence="3 4">
    <name type="scientific">Aspergillus lucknowensis</name>
    <dbReference type="NCBI Taxonomy" id="176173"/>
    <lineage>
        <taxon>Eukaryota</taxon>
        <taxon>Fungi</taxon>
        <taxon>Dikarya</taxon>
        <taxon>Ascomycota</taxon>
        <taxon>Pezizomycotina</taxon>
        <taxon>Eurotiomycetes</taxon>
        <taxon>Eurotiomycetidae</taxon>
        <taxon>Eurotiales</taxon>
        <taxon>Aspergillaceae</taxon>
        <taxon>Aspergillus</taxon>
        <taxon>Aspergillus subgen. Nidulantes</taxon>
    </lineage>
</organism>
<evidence type="ECO:0000313" key="3">
    <source>
        <dbReference type="EMBL" id="KAL2868367.1"/>
    </source>
</evidence>
<gene>
    <name evidence="3" type="ORF">BJX67DRAFT_380171</name>
</gene>
<dbReference type="RefSeq" id="XP_070887346.1">
    <property type="nucleotide sequence ID" value="XM_071032737.1"/>
</dbReference>
<feature type="compositionally biased region" description="Low complexity" evidence="1">
    <location>
        <begin position="306"/>
        <end position="321"/>
    </location>
</feature>
<evidence type="ECO:0000256" key="1">
    <source>
        <dbReference type="SAM" id="MobiDB-lite"/>
    </source>
</evidence>
<dbReference type="Proteomes" id="UP001610432">
    <property type="component" value="Unassembled WGS sequence"/>
</dbReference>
<keyword evidence="2" id="KW-0812">Transmembrane</keyword>
<feature type="region of interest" description="Disordered" evidence="1">
    <location>
        <begin position="1"/>
        <end position="29"/>
    </location>
</feature>
<evidence type="ECO:0000256" key="2">
    <source>
        <dbReference type="SAM" id="Phobius"/>
    </source>
</evidence>
<dbReference type="EMBL" id="JBFXLQ010000014">
    <property type="protein sequence ID" value="KAL2868367.1"/>
    <property type="molecule type" value="Genomic_DNA"/>
</dbReference>
<keyword evidence="2" id="KW-1133">Transmembrane helix</keyword>
<feature type="transmembrane region" description="Helical" evidence="2">
    <location>
        <begin position="356"/>
        <end position="380"/>
    </location>
</feature>